<gene>
    <name evidence="1" type="ORF">IFM46972_11585</name>
</gene>
<protein>
    <submittedName>
        <fullName evidence="1">Uncharacterized protein</fullName>
    </submittedName>
</protein>
<dbReference type="EMBL" id="BLKC01000347">
    <property type="protein sequence ID" value="GFF60608.1"/>
    <property type="molecule type" value="Genomic_DNA"/>
</dbReference>
<name>A0A8H3SHW7_9EURO</name>
<proteinExistence type="predicted"/>
<reference evidence="1 2" key="1">
    <citation type="submission" date="2020-01" db="EMBL/GenBank/DDBJ databases">
        <title>Draft genome sequence of Aspergillus udagawae IFM 46972.</title>
        <authorList>
            <person name="Takahashi H."/>
            <person name="Yaguchi T."/>
        </authorList>
    </citation>
    <scope>NUCLEOTIDE SEQUENCE [LARGE SCALE GENOMIC DNA]</scope>
    <source>
        <strain evidence="1 2">IFM 46972</strain>
    </source>
</reference>
<dbReference type="AlphaFoldDB" id="A0A8H3SHW7"/>
<accession>A0A8H3SHW7</accession>
<evidence type="ECO:0000313" key="1">
    <source>
        <dbReference type="EMBL" id="GFF60608.1"/>
    </source>
</evidence>
<sequence length="110" mass="12514">IIIVYVLETSCSPNSADLDNFSKRVNKALGADWEEATQDNYIRASVEWRWQEYANQGQVIREKWAKAAPNSIGINWQPQISTASAYKSYISFYSQIYMGYCGVSNPGNYL</sequence>
<feature type="non-terminal residue" evidence="1">
    <location>
        <position position="110"/>
    </location>
</feature>
<dbReference type="Proteomes" id="UP000465221">
    <property type="component" value="Unassembled WGS sequence"/>
</dbReference>
<comment type="caution">
    <text evidence="1">The sequence shown here is derived from an EMBL/GenBank/DDBJ whole genome shotgun (WGS) entry which is preliminary data.</text>
</comment>
<organism evidence="1 2">
    <name type="scientific">Aspergillus udagawae</name>
    <dbReference type="NCBI Taxonomy" id="91492"/>
    <lineage>
        <taxon>Eukaryota</taxon>
        <taxon>Fungi</taxon>
        <taxon>Dikarya</taxon>
        <taxon>Ascomycota</taxon>
        <taxon>Pezizomycotina</taxon>
        <taxon>Eurotiomycetes</taxon>
        <taxon>Eurotiomycetidae</taxon>
        <taxon>Eurotiales</taxon>
        <taxon>Aspergillaceae</taxon>
        <taxon>Aspergillus</taxon>
        <taxon>Aspergillus subgen. Fumigati</taxon>
    </lineage>
</organism>
<evidence type="ECO:0000313" key="2">
    <source>
        <dbReference type="Proteomes" id="UP000465221"/>
    </source>
</evidence>